<dbReference type="InterPro" id="IPR022409">
    <property type="entry name" value="PKD/Chitinase_dom"/>
</dbReference>
<feature type="chain" id="PRO_5046215172" description="PKD domain-containing protein" evidence="1">
    <location>
        <begin position="32"/>
        <end position="1242"/>
    </location>
</feature>
<proteinExistence type="predicted"/>
<dbReference type="Pfam" id="PF13585">
    <property type="entry name" value="CHU_C"/>
    <property type="match status" value="1"/>
</dbReference>
<evidence type="ECO:0000313" key="3">
    <source>
        <dbReference type="EMBL" id="GAA0873680.1"/>
    </source>
</evidence>
<evidence type="ECO:0000256" key="1">
    <source>
        <dbReference type="SAM" id="SignalP"/>
    </source>
</evidence>
<dbReference type="Proteomes" id="UP001501126">
    <property type="component" value="Unassembled WGS sequence"/>
</dbReference>
<evidence type="ECO:0000313" key="4">
    <source>
        <dbReference type="Proteomes" id="UP001501126"/>
    </source>
</evidence>
<dbReference type="SUPFAM" id="SSF49299">
    <property type="entry name" value="PKD domain"/>
    <property type="match status" value="1"/>
</dbReference>
<name>A0ABN1MKD0_9FLAO</name>
<dbReference type="InterPro" id="IPR044023">
    <property type="entry name" value="Ig_7"/>
</dbReference>
<dbReference type="Pfam" id="PF19081">
    <property type="entry name" value="Ig_7"/>
    <property type="match status" value="1"/>
</dbReference>
<accession>A0ABN1MKD0</accession>
<dbReference type="PROSITE" id="PS50093">
    <property type="entry name" value="PKD"/>
    <property type="match status" value="1"/>
</dbReference>
<comment type="caution">
    <text evidence="3">The sequence shown here is derived from an EMBL/GenBank/DDBJ whole genome shotgun (WGS) entry which is preliminary data.</text>
</comment>
<dbReference type="InterPro" id="IPR000601">
    <property type="entry name" value="PKD_dom"/>
</dbReference>
<protein>
    <recommendedName>
        <fullName evidence="2">PKD domain-containing protein</fullName>
    </recommendedName>
</protein>
<dbReference type="CDD" id="cd00146">
    <property type="entry name" value="PKD"/>
    <property type="match status" value="1"/>
</dbReference>
<keyword evidence="1" id="KW-0732">Signal</keyword>
<dbReference type="Gene3D" id="2.60.40.10">
    <property type="entry name" value="Immunoglobulins"/>
    <property type="match status" value="3"/>
</dbReference>
<dbReference type="EMBL" id="BAAAFH010000002">
    <property type="protein sequence ID" value="GAA0873680.1"/>
    <property type="molecule type" value="Genomic_DNA"/>
</dbReference>
<dbReference type="InterPro" id="IPR056541">
    <property type="entry name" value="Ig-like_POM152"/>
</dbReference>
<organism evidence="3 4">
    <name type="scientific">Wandonia haliotis</name>
    <dbReference type="NCBI Taxonomy" id="574963"/>
    <lineage>
        <taxon>Bacteria</taxon>
        <taxon>Pseudomonadati</taxon>
        <taxon>Bacteroidota</taxon>
        <taxon>Flavobacteriia</taxon>
        <taxon>Flavobacteriales</taxon>
        <taxon>Crocinitomicaceae</taxon>
        <taxon>Wandonia</taxon>
    </lineage>
</organism>
<dbReference type="SMART" id="SM00089">
    <property type="entry name" value="PKD"/>
    <property type="match status" value="2"/>
</dbReference>
<gene>
    <name evidence="3" type="ORF">GCM10009118_00880</name>
</gene>
<reference evidence="3 4" key="1">
    <citation type="journal article" date="2019" name="Int. J. Syst. Evol. Microbiol.">
        <title>The Global Catalogue of Microorganisms (GCM) 10K type strain sequencing project: providing services to taxonomists for standard genome sequencing and annotation.</title>
        <authorList>
            <consortium name="The Broad Institute Genomics Platform"/>
            <consortium name="The Broad Institute Genome Sequencing Center for Infectious Disease"/>
            <person name="Wu L."/>
            <person name="Ma J."/>
        </authorList>
    </citation>
    <scope>NUCLEOTIDE SEQUENCE [LARGE SCALE GENOMIC DNA]</scope>
    <source>
        <strain evidence="3 4">JCM 16083</strain>
    </source>
</reference>
<dbReference type="InterPro" id="IPR035986">
    <property type="entry name" value="PKD_dom_sf"/>
</dbReference>
<keyword evidence="4" id="KW-1185">Reference proteome</keyword>
<dbReference type="Pfam" id="PF18911">
    <property type="entry name" value="PKD_4"/>
    <property type="match status" value="1"/>
</dbReference>
<feature type="domain" description="PKD" evidence="2">
    <location>
        <begin position="1062"/>
        <end position="1141"/>
    </location>
</feature>
<dbReference type="RefSeq" id="WP_343783947.1">
    <property type="nucleotide sequence ID" value="NZ_BAAAFH010000002.1"/>
</dbReference>
<dbReference type="Pfam" id="PF24312">
    <property type="entry name" value="Ig-like_POM152"/>
    <property type="match status" value="1"/>
</dbReference>
<evidence type="ECO:0000259" key="2">
    <source>
        <dbReference type="PROSITE" id="PS50093"/>
    </source>
</evidence>
<sequence length="1242" mass="131026">MRINYSAFKAHILPTLSVCSFLFLGVAPLSAQQKAKEGMQSKEYNFSSFEKRIENHNPLWKVLNSETYYSHPEFGKLPYNTPCEECVEIYEKRTSESRYFVSTKDTSVFYIQQAMGQLHQKNGKFWQTIDHRIADVGNGQYIASLQTDPVGFDSHSEHSFIQTPSGKITFNNWSLFGVVNGDETLLATADWSNYTVGSEGIRVHSVFPGIDAEMAVMRGAVKTNFIIKEHIFNNYDKLIFSDEFSGGNGNLEFESFPGQSFANDRVLYKSNSTSILEIGKPILYPRNAAKSELIEVPYELNGNHLRIAVSDAWIEEKLAQYGELIIDPLVSSSNSLAQASITGSMYNSSCGFTNSCDYNLTVPTPANAQLTDVLWTFSYTAAGLCWMEDGAVRFATGSCVSPSQAGYYWFCNSIGTGTCDGVNISIFSDLQSCLPAPSCTPQNANFTMQFFRTCYGATGCNSSCIGAATPWTITIEGETIDYQSPTNPITLSNNTVCEGGSLTASTTAQYGVAPYTYEWSMDPSGTPSVGTGASTSINFTGSGSQTVYSIVTDACGNQVSNSASVVVNPSENADFQYTPSTICLSSPNPVPVITNGTSVSGTFTGTGVTFADPTTGEIDMAATGPGTYSISFTTNGPCPGTHSQSITITNAPDATFSYSGPFCAGGTNPVPQLVPGASSGQYTASSTDLSIDASTGEIDLQNSLPGTYTVTNDIAASGACPAANHSSPVTILPAPTATLSGGGTACQGDPLPDLTINLTGTGPWDIQLTDGSNTQTITINSSPYTYSPSGAGTYEILSVDDQNCSGTSSGIISVTVSPAPDVNPVSDITVCANGLVDVPDFSGSLPGTTFSWTNTNAAIGLGTSGNGNIADFTGTNTGNTPISGQIEVTPDVNGCQGTPETFLITINPAPAPSVTGTTSYCLGDNVTDLTATASAGGQLDWYDDPSLTTSIATGTTFTPSSAVGVHTYYVTEQFGGCTSSPVQITVTVNNLPVVDAGNDQTYCEGSDIILSGSGAVSYSWDNGVQDGQAFVQPPGSVTYTVTGTDANGCSNTDQVTIVVDANPEASFTASPSEGIAPLVVTFDNTSSGATDYNWDFGNGETSNSSDASLTSEYTDAGTYTVTLIVTNANGCSDVYNSSIEVALFAPLSYVIPNVFTPNGDGINDTYHFNLQNAASFDATIMNRWGNTVGRITDVNPQDGWTGKDQSSGQLCAEGVYFCQYVIIDMDGQEIKGNTYLHLVYKK</sequence>
<dbReference type="InterPro" id="IPR013783">
    <property type="entry name" value="Ig-like_fold"/>
</dbReference>
<feature type="signal peptide" evidence="1">
    <location>
        <begin position="1"/>
        <end position="31"/>
    </location>
</feature>